<dbReference type="Proteomes" id="UP001610335">
    <property type="component" value="Unassembled WGS sequence"/>
</dbReference>
<sequence>MPGSTMPAPPCGYSYTYLKQTRNLPKKFVLQQALHRSINFNRSLRQYHSSSSTITASQSRRKKIAAERPGPIYPLEQKQQKLNDSTRVVRTRKKCKGSPNANRSREEDY</sequence>
<dbReference type="EMBL" id="JBFXLS010000011">
    <property type="protein sequence ID" value="KAL2830874.1"/>
    <property type="molecule type" value="Genomic_DNA"/>
</dbReference>
<gene>
    <name evidence="2" type="ORF">BDW59DRAFT_14551</name>
</gene>
<keyword evidence="3" id="KW-1185">Reference proteome</keyword>
<evidence type="ECO:0000256" key="1">
    <source>
        <dbReference type="SAM" id="MobiDB-lite"/>
    </source>
</evidence>
<protein>
    <submittedName>
        <fullName evidence="2">Uncharacterized protein</fullName>
    </submittedName>
</protein>
<feature type="region of interest" description="Disordered" evidence="1">
    <location>
        <begin position="47"/>
        <end position="109"/>
    </location>
</feature>
<organism evidence="2 3">
    <name type="scientific">Aspergillus cavernicola</name>
    <dbReference type="NCBI Taxonomy" id="176166"/>
    <lineage>
        <taxon>Eukaryota</taxon>
        <taxon>Fungi</taxon>
        <taxon>Dikarya</taxon>
        <taxon>Ascomycota</taxon>
        <taxon>Pezizomycotina</taxon>
        <taxon>Eurotiomycetes</taxon>
        <taxon>Eurotiomycetidae</taxon>
        <taxon>Eurotiales</taxon>
        <taxon>Aspergillaceae</taxon>
        <taxon>Aspergillus</taxon>
        <taxon>Aspergillus subgen. Nidulantes</taxon>
    </lineage>
</organism>
<feature type="compositionally biased region" description="Low complexity" evidence="1">
    <location>
        <begin position="49"/>
        <end position="58"/>
    </location>
</feature>
<comment type="caution">
    <text evidence="2">The sequence shown here is derived from an EMBL/GenBank/DDBJ whole genome shotgun (WGS) entry which is preliminary data.</text>
</comment>
<accession>A0ABR4ISY2</accession>
<reference evidence="2 3" key="1">
    <citation type="submission" date="2024-07" db="EMBL/GenBank/DDBJ databases">
        <title>Section-level genome sequencing and comparative genomics of Aspergillus sections Usti and Cavernicolus.</title>
        <authorList>
            <consortium name="Lawrence Berkeley National Laboratory"/>
            <person name="Nybo J.L."/>
            <person name="Vesth T.C."/>
            <person name="Theobald S."/>
            <person name="Frisvad J.C."/>
            <person name="Larsen T.O."/>
            <person name="Kjaerboelling I."/>
            <person name="Rothschild-Mancinelli K."/>
            <person name="Lyhne E.K."/>
            <person name="Kogle M.E."/>
            <person name="Barry K."/>
            <person name="Clum A."/>
            <person name="Na H."/>
            <person name="Ledsgaard L."/>
            <person name="Lin J."/>
            <person name="Lipzen A."/>
            <person name="Kuo A."/>
            <person name="Riley R."/>
            <person name="Mondo S."/>
            <person name="LaButti K."/>
            <person name="Haridas S."/>
            <person name="Pangalinan J."/>
            <person name="Salamov A.A."/>
            <person name="Simmons B.A."/>
            <person name="Magnuson J.K."/>
            <person name="Chen J."/>
            <person name="Drula E."/>
            <person name="Henrissat B."/>
            <person name="Wiebenga A."/>
            <person name="Lubbers R.J."/>
            <person name="Gomes A.C."/>
            <person name="Makela M.R."/>
            <person name="Stajich J."/>
            <person name="Grigoriev I.V."/>
            <person name="Mortensen U.H."/>
            <person name="De vries R.P."/>
            <person name="Baker S.E."/>
            <person name="Andersen M.R."/>
        </authorList>
    </citation>
    <scope>NUCLEOTIDE SEQUENCE [LARGE SCALE GENOMIC DNA]</scope>
    <source>
        <strain evidence="2 3">CBS 600.67</strain>
    </source>
</reference>
<evidence type="ECO:0000313" key="2">
    <source>
        <dbReference type="EMBL" id="KAL2830874.1"/>
    </source>
</evidence>
<proteinExistence type="predicted"/>
<name>A0ABR4ISY2_9EURO</name>
<evidence type="ECO:0000313" key="3">
    <source>
        <dbReference type="Proteomes" id="UP001610335"/>
    </source>
</evidence>